<organism evidence="1 2">
    <name type="scientific">Chondrus crispus</name>
    <name type="common">Carrageen Irish moss</name>
    <name type="synonym">Polymorpha crispa</name>
    <dbReference type="NCBI Taxonomy" id="2769"/>
    <lineage>
        <taxon>Eukaryota</taxon>
        <taxon>Rhodophyta</taxon>
        <taxon>Florideophyceae</taxon>
        <taxon>Rhodymeniophycidae</taxon>
        <taxon>Gigartinales</taxon>
        <taxon>Gigartinaceae</taxon>
        <taxon>Chondrus</taxon>
    </lineage>
</organism>
<name>R7QM79_CHOCR</name>
<dbReference type="Proteomes" id="UP000012073">
    <property type="component" value="Unassembled WGS sequence"/>
</dbReference>
<proteinExistence type="predicted"/>
<dbReference type="EMBL" id="HG001975">
    <property type="protein sequence ID" value="CDF38883.1"/>
    <property type="molecule type" value="Genomic_DNA"/>
</dbReference>
<gene>
    <name evidence="1" type="ORF">CHC_T00006373001</name>
</gene>
<accession>R7QM79</accession>
<sequence length="156" mass="16690">MTGARESGAGWSQTNILSKAATLDCGIRGHTPISSKKALDEGLIVEVLRDRDGHSRVQGGSGSTSMTLMPFARGCEDRAVANELPTRPPPMTRISTSLIFAGTLPYCTRENGVAASDLERCQGSEAERCDTLAESCSVAYRTTTLTFNGDSKCWIK</sequence>
<evidence type="ECO:0000313" key="2">
    <source>
        <dbReference type="Proteomes" id="UP000012073"/>
    </source>
</evidence>
<protein>
    <submittedName>
        <fullName evidence="1">Uncharacterized protein</fullName>
    </submittedName>
</protein>
<evidence type="ECO:0000313" key="1">
    <source>
        <dbReference type="EMBL" id="CDF38883.1"/>
    </source>
</evidence>
<dbReference type="Gramene" id="CDF38883">
    <property type="protein sequence ID" value="CDF38883"/>
    <property type="gene ID" value="CHC_T00006373001"/>
</dbReference>
<dbReference type="KEGG" id="ccp:CHC_T00006373001"/>
<keyword evidence="2" id="KW-1185">Reference proteome</keyword>
<dbReference type="GeneID" id="17326503"/>
<reference evidence="2" key="1">
    <citation type="journal article" date="2013" name="Proc. Natl. Acad. Sci. U.S.A.">
        <title>Genome structure and metabolic features in the red seaweed Chondrus crispus shed light on evolution of the Archaeplastida.</title>
        <authorList>
            <person name="Collen J."/>
            <person name="Porcel B."/>
            <person name="Carre W."/>
            <person name="Ball S.G."/>
            <person name="Chaparro C."/>
            <person name="Tonon T."/>
            <person name="Barbeyron T."/>
            <person name="Michel G."/>
            <person name="Noel B."/>
            <person name="Valentin K."/>
            <person name="Elias M."/>
            <person name="Artiguenave F."/>
            <person name="Arun A."/>
            <person name="Aury J.M."/>
            <person name="Barbosa-Neto J.F."/>
            <person name="Bothwell J.H."/>
            <person name="Bouget F.Y."/>
            <person name="Brillet L."/>
            <person name="Cabello-Hurtado F."/>
            <person name="Capella-Gutierrez S."/>
            <person name="Charrier B."/>
            <person name="Cladiere L."/>
            <person name="Cock J.M."/>
            <person name="Coelho S.M."/>
            <person name="Colleoni C."/>
            <person name="Czjzek M."/>
            <person name="Da Silva C."/>
            <person name="Delage L."/>
            <person name="Denoeud F."/>
            <person name="Deschamps P."/>
            <person name="Dittami S.M."/>
            <person name="Gabaldon T."/>
            <person name="Gachon C.M."/>
            <person name="Groisillier A."/>
            <person name="Herve C."/>
            <person name="Jabbari K."/>
            <person name="Katinka M."/>
            <person name="Kloareg B."/>
            <person name="Kowalczyk N."/>
            <person name="Labadie K."/>
            <person name="Leblanc C."/>
            <person name="Lopez P.J."/>
            <person name="McLachlan D.H."/>
            <person name="Meslet-Cladiere L."/>
            <person name="Moustafa A."/>
            <person name="Nehr Z."/>
            <person name="Nyvall Collen P."/>
            <person name="Panaud O."/>
            <person name="Partensky F."/>
            <person name="Poulain J."/>
            <person name="Rensing S.A."/>
            <person name="Rousvoal S."/>
            <person name="Samson G."/>
            <person name="Symeonidi A."/>
            <person name="Weissenbach J."/>
            <person name="Zambounis A."/>
            <person name="Wincker P."/>
            <person name="Boyen C."/>
        </authorList>
    </citation>
    <scope>NUCLEOTIDE SEQUENCE [LARGE SCALE GENOMIC DNA]</scope>
    <source>
        <strain evidence="2">cv. Stackhouse</strain>
    </source>
</reference>
<dbReference type="RefSeq" id="XP_005718788.1">
    <property type="nucleotide sequence ID" value="XM_005718731.1"/>
</dbReference>
<dbReference type="AlphaFoldDB" id="R7QM79"/>